<sequence>MIDAASIHFVPQLFTEMHLIISFFVGFITCLIFFPKRSGI</sequence>
<name>A0A7U7KEQ1_ACIBA</name>
<dbReference type="Proteomes" id="UP000066661">
    <property type="component" value="Chromosome I"/>
</dbReference>
<dbReference type="EMBL" id="LN997846">
    <property type="protein sequence ID" value="CUW35251.1"/>
    <property type="molecule type" value="Genomic_DNA"/>
</dbReference>
<gene>
    <name evidence="2" type="ORF">ABR2091_1849</name>
</gene>
<evidence type="ECO:0000313" key="3">
    <source>
        <dbReference type="Proteomes" id="UP000066661"/>
    </source>
</evidence>
<protein>
    <submittedName>
        <fullName evidence="2">Putative membrane protein</fullName>
    </submittedName>
</protein>
<evidence type="ECO:0000256" key="1">
    <source>
        <dbReference type="SAM" id="Phobius"/>
    </source>
</evidence>
<dbReference type="AlphaFoldDB" id="A0A7U7KEQ1"/>
<organism evidence="2 3">
    <name type="scientific">Acinetobacter baumannii</name>
    <dbReference type="NCBI Taxonomy" id="470"/>
    <lineage>
        <taxon>Bacteria</taxon>
        <taxon>Pseudomonadati</taxon>
        <taxon>Pseudomonadota</taxon>
        <taxon>Gammaproteobacteria</taxon>
        <taxon>Moraxellales</taxon>
        <taxon>Moraxellaceae</taxon>
        <taxon>Acinetobacter</taxon>
        <taxon>Acinetobacter calcoaceticus/baumannii complex</taxon>
    </lineage>
</organism>
<evidence type="ECO:0000313" key="2">
    <source>
        <dbReference type="EMBL" id="CUW35251.1"/>
    </source>
</evidence>
<accession>A0A7U7KEQ1</accession>
<reference evidence="2 3" key="1">
    <citation type="submission" date="2015-12" db="EMBL/GenBank/DDBJ databases">
        <authorList>
            <person name="Wibberg D."/>
        </authorList>
    </citation>
    <scope>NUCLEOTIDE SEQUENCE [LARGE SCALE GENOMIC DNA]</scope>
    <source>
        <strain evidence="2">R2091</strain>
    </source>
</reference>
<keyword evidence="1" id="KW-1133">Transmembrane helix</keyword>
<keyword evidence="1" id="KW-0472">Membrane</keyword>
<feature type="transmembrane region" description="Helical" evidence="1">
    <location>
        <begin position="17"/>
        <end position="34"/>
    </location>
</feature>
<proteinExistence type="predicted"/>
<keyword evidence="1" id="KW-0812">Transmembrane</keyword>